<keyword evidence="2 6" id="KW-0813">Transport</keyword>
<dbReference type="Pfam" id="PF01384">
    <property type="entry name" value="PHO4"/>
    <property type="match status" value="1"/>
</dbReference>
<dbReference type="GO" id="GO:0005315">
    <property type="term" value="F:phosphate transmembrane transporter activity"/>
    <property type="evidence" value="ECO:0007669"/>
    <property type="project" value="InterPro"/>
</dbReference>
<gene>
    <name evidence="7" type="ORF">HX001_11475</name>
</gene>
<feature type="transmembrane region" description="Helical" evidence="6">
    <location>
        <begin position="41"/>
        <end position="60"/>
    </location>
</feature>
<feature type="transmembrane region" description="Helical" evidence="6">
    <location>
        <begin position="499"/>
        <end position="517"/>
    </location>
</feature>
<comment type="subcellular location">
    <subcellularLocation>
        <location evidence="1 6">Membrane</location>
        <topology evidence="1 6">Multi-pass membrane protein</topology>
    </subcellularLocation>
</comment>
<proteinExistence type="inferred from homology"/>
<comment type="similarity">
    <text evidence="6">Belongs to the inorganic phosphate transporter (PiT) (TC 2.A.20) family.</text>
</comment>
<organism evidence="7 8">
    <name type="scientific">Empedobacter brevis</name>
    <dbReference type="NCBI Taxonomy" id="247"/>
    <lineage>
        <taxon>Bacteria</taxon>
        <taxon>Pseudomonadati</taxon>
        <taxon>Bacteroidota</taxon>
        <taxon>Flavobacteriia</taxon>
        <taxon>Flavobacteriales</taxon>
        <taxon>Weeksellaceae</taxon>
        <taxon>Empedobacter</taxon>
    </lineage>
</organism>
<feature type="transmembrane region" description="Helical" evidence="6">
    <location>
        <begin position="222"/>
        <end position="241"/>
    </location>
</feature>
<reference evidence="7" key="1">
    <citation type="submission" date="2020-06" db="EMBL/GenBank/DDBJ databases">
        <authorList>
            <person name="Dong N."/>
        </authorList>
    </citation>
    <scope>NUCLEOTIDE SEQUENCE</scope>
    <source>
        <strain evidence="7">R655-4</strain>
    </source>
</reference>
<feature type="transmembrane region" description="Helical" evidence="6">
    <location>
        <begin position="6"/>
        <end position="29"/>
    </location>
</feature>
<keyword evidence="4 6" id="KW-1133">Transmembrane helix</keyword>
<dbReference type="PANTHER" id="PTHR11101">
    <property type="entry name" value="PHOSPHATE TRANSPORTER"/>
    <property type="match status" value="1"/>
</dbReference>
<evidence type="ECO:0000256" key="2">
    <source>
        <dbReference type="ARBA" id="ARBA00022448"/>
    </source>
</evidence>
<evidence type="ECO:0000256" key="6">
    <source>
        <dbReference type="RuleBase" id="RU363058"/>
    </source>
</evidence>
<evidence type="ECO:0000256" key="4">
    <source>
        <dbReference type="ARBA" id="ARBA00022989"/>
    </source>
</evidence>
<dbReference type="EMBL" id="JACAGJ010000005">
    <property type="protein sequence ID" value="MDM1073103.1"/>
    <property type="molecule type" value="Genomic_DNA"/>
</dbReference>
<feature type="transmembrane region" description="Helical" evidence="6">
    <location>
        <begin position="253"/>
        <end position="271"/>
    </location>
</feature>
<evidence type="ECO:0000256" key="1">
    <source>
        <dbReference type="ARBA" id="ARBA00004141"/>
    </source>
</evidence>
<dbReference type="InterPro" id="IPR001204">
    <property type="entry name" value="Phos_transporter"/>
</dbReference>
<feature type="transmembrane region" description="Helical" evidence="6">
    <location>
        <begin position="413"/>
        <end position="433"/>
    </location>
</feature>
<name>A0AAJ1QFF7_9FLAO</name>
<feature type="transmembrane region" description="Helical" evidence="6">
    <location>
        <begin position="312"/>
        <end position="331"/>
    </location>
</feature>
<feature type="transmembrane region" description="Helical" evidence="6">
    <location>
        <begin position="113"/>
        <end position="132"/>
    </location>
</feature>
<keyword evidence="6" id="KW-0592">Phosphate transport</keyword>
<dbReference type="PANTHER" id="PTHR11101:SF16">
    <property type="entry name" value="PHOSPHATE TRANSPORTER"/>
    <property type="match status" value="1"/>
</dbReference>
<keyword evidence="3 6" id="KW-0812">Transmembrane</keyword>
<feature type="transmembrane region" description="Helical" evidence="6">
    <location>
        <begin position="152"/>
        <end position="178"/>
    </location>
</feature>
<dbReference type="GO" id="GO:0035435">
    <property type="term" value="P:phosphate ion transmembrane transport"/>
    <property type="evidence" value="ECO:0007669"/>
    <property type="project" value="TreeGrafter"/>
</dbReference>
<dbReference type="RefSeq" id="WP_286493856.1">
    <property type="nucleotide sequence ID" value="NZ_JACAGJ010000005.1"/>
</dbReference>
<evidence type="ECO:0000256" key="5">
    <source>
        <dbReference type="ARBA" id="ARBA00023136"/>
    </source>
</evidence>
<accession>A0AAJ1QFF7</accession>
<feature type="transmembrane region" description="Helical" evidence="6">
    <location>
        <begin position="190"/>
        <end position="210"/>
    </location>
</feature>
<dbReference type="Proteomes" id="UP001170959">
    <property type="component" value="Unassembled WGS sequence"/>
</dbReference>
<feature type="transmembrane region" description="Helical" evidence="6">
    <location>
        <begin position="469"/>
        <end position="493"/>
    </location>
</feature>
<comment type="caution">
    <text evidence="7">The sequence shown here is derived from an EMBL/GenBank/DDBJ whole genome shotgun (WGS) entry which is preliminary data.</text>
</comment>
<sequence length="752" mass="84466">MEFIFIIILVTVVLLAILDIMVGVSNDAVNFLNSAIGSKAASFKTIMIIASVGLLIGAVFSSGMMEIARSGIFTPSMFTFYDVMIIFLAVMIADVILLDLFNYIGFPTSTTVSIIFELLGAATCLALIKVITNDDSLITVLNYINTEKASEIVFSIILSVFLSFLLGSFIQYITRLIFTFNSETRIKKYGGIFGGIAITAISFFLLIKGAKNLTFLSSDIKSWISANQILLIGINFLLWTIVSQVLIYFKINLLRIIILIGTFSLALAFAGNDLVNFIGVPIAAIQSYDIFTTSGISNPTSFMMGDLANNDIIAPPYYLVIAGIIMIITLWTSKKARNVIETELNLSKQNDGEEKFRPNFLSRTIVRSVIILGSLIDKILPKSLQLKVDKRFENPKKNLSIKDKTTDEEAFDMIRASINLIVASILISIGTSMKLPLSTTYVTFMVAMGSSFADRAWDRDSAVFRVAGVFNVIGGWFLTGISAFIMAAVVAIIMFFGQAYGIVGMILLLGFILFKSHKNYEKKKKAKEDIIISFTEEDIDSIQKIFSKNKKQISKALSKSADSFELSIRGIEYENLTHSTENKKRIKKLINSIEELKSNFYRILRDMDKANINSSKVFVQSFGYLQNITTSINFINTSIHTYIHNNHRRLNEEQILDLKSINTEYKKLLQHTSKCFTNNDLNGLESFEDLRQSVDHKISLALNNQIERIQQHNVSQKNSTLYFTILTEIEYTVDRIEKLTYLYIDIDKQIND</sequence>
<dbReference type="AlphaFoldDB" id="A0AAJ1QFF7"/>
<keyword evidence="5 6" id="KW-0472">Membrane</keyword>
<evidence type="ECO:0000313" key="7">
    <source>
        <dbReference type="EMBL" id="MDM1073103.1"/>
    </source>
</evidence>
<protein>
    <recommendedName>
        <fullName evidence="6">Phosphate transporter</fullName>
    </recommendedName>
</protein>
<feature type="transmembrane region" description="Helical" evidence="6">
    <location>
        <begin position="80"/>
        <end position="101"/>
    </location>
</feature>
<dbReference type="GO" id="GO:0016020">
    <property type="term" value="C:membrane"/>
    <property type="evidence" value="ECO:0007669"/>
    <property type="project" value="UniProtKB-SubCell"/>
</dbReference>
<evidence type="ECO:0000313" key="8">
    <source>
        <dbReference type="Proteomes" id="UP001170959"/>
    </source>
</evidence>
<reference evidence="7" key="2">
    <citation type="journal article" date="2022" name="Sci. Total Environ.">
        <title>Prevalence, transmission, and molecular epidemiology of tet(X)-positive bacteria among humans, animals, and environmental niches in China: An epidemiological, and genomic-based study.</title>
        <authorList>
            <person name="Dong N."/>
            <person name="Zeng Y."/>
            <person name="Cai C."/>
            <person name="Sun C."/>
            <person name="Lu J."/>
            <person name="Liu C."/>
            <person name="Zhou H."/>
            <person name="Sun Q."/>
            <person name="Shu L."/>
            <person name="Wang H."/>
            <person name="Wang Y."/>
            <person name="Wang S."/>
            <person name="Wu C."/>
            <person name="Chan E.W."/>
            <person name="Chen G."/>
            <person name="Shen Z."/>
            <person name="Chen S."/>
            <person name="Zhang R."/>
        </authorList>
    </citation>
    <scope>NUCLEOTIDE SEQUENCE</scope>
    <source>
        <strain evidence="7">R655-4</strain>
    </source>
</reference>
<evidence type="ECO:0000256" key="3">
    <source>
        <dbReference type="ARBA" id="ARBA00022692"/>
    </source>
</evidence>